<dbReference type="RefSeq" id="XP_007508880.1">
    <property type="nucleotide sequence ID" value="XM_007508818.1"/>
</dbReference>
<dbReference type="PROSITE" id="PS50004">
    <property type="entry name" value="C2"/>
    <property type="match status" value="1"/>
</dbReference>
<feature type="compositionally biased region" description="Acidic residues" evidence="1">
    <location>
        <begin position="459"/>
        <end position="470"/>
    </location>
</feature>
<dbReference type="SMART" id="SM00239">
    <property type="entry name" value="C2"/>
    <property type="match status" value="1"/>
</dbReference>
<sequence>MSSSPPSEKIPNRRLRMKLILHFHIQSAKGIRSSRTRRKRLLFVLDVDGFDQEQRKHRTKIIKNTENPRWEERGSMDLGFMSNTNRNEKIRMSVWDVKTKTNHKCKGTRAIAMKDLIGSIDTFFTNDKEEKEKKNALDVELEGCTRGIGSVQVELTFTKEAVFVAEEEEDEVFKTPILKVKEEDKGTVAIIEKKKSEKESDDVEDENDSDDPSKEELLRERVKKMQTESMEKKLERMEDPDMLTKEERRILTEGASVAKDLGAKLPKYFDDVSSASRGNGLSRDAEEEKVEEEDEWENALPTKKKNPKKSEAVSMSPVKKVVSGNDSLRKLEVVDASIDLLEQQQPSSPTVIPERKDVATSSSNILPTTDEKKSNAMNELRRKQSSERIHARAVAAREALRQSKSSQINDELDELYERVVVSPSSGGGKENTTHRGTASSSEGVTVKKATSLHLSSSSEEGEEEEEEEEPVVFISYAEKPKPMTLAEAEMFRDAKKVSQLMQRAESAFTKWM</sequence>
<evidence type="ECO:0000256" key="1">
    <source>
        <dbReference type="SAM" id="MobiDB-lite"/>
    </source>
</evidence>
<feature type="compositionally biased region" description="Basic and acidic residues" evidence="1">
    <location>
        <begin position="369"/>
        <end position="388"/>
    </location>
</feature>
<feature type="region of interest" description="Disordered" evidence="1">
    <location>
        <begin position="270"/>
        <end position="319"/>
    </location>
</feature>
<dbReference type="Proteomes" id="UP000198341">
    <property type="component" value="Chromosome 15"/>
</dbReference>
<evidence type="ECO:0000313" key="3">
    <source>
        <dbReference type="EMBL" id="CCO19966.1"/>
    </source>
</evidence>
<feature type="region of interest" description="Disordered" evidence="1">
    <location>
        <begin position="344"/>
        <end position="388"/>
    </location>
</feature>
<dbReference type="Gene3D" id="2.60.40.150">
    <property type="entry name" value="C2 domain"/>
    <property type="match status" value="1"/>
</dbReference>
<reference evidence="3 4" key="1">
    <citation type="submission" date="2011-10" db="EMBL/GenBank/DDBJ databases">
        <authorList>
            <person name="Genoscope - CEA"/>
        </authorList>
    </citation>
    <scope>NUCLEOTIDE SEQUENCE [LARGE SCALE GENOMIC DNA]</scope>
    <source>
        <strain evidence="3 4">RCC 1105</strain>
    </source>
</reference>
<organism evidence="3 4">
    <name type="scientific">Bathycoccus prasinos</name>
    <dbReference type="NCBI Taxonomy" id="41875"/>
    <lineage>
        <taxon>Eukaryota</taxon>
        <taxon>Viridiplantae</taxon>
        <taxon>Chlorophyta</taxon>
        <taxon>Mamiellophyceae</taxon>
        <taxon>Mamiellales</taxon>
        <taxon>Bathycoccaceae</taxon>
        <taxon>Bathycoccus</taxon>
    </lineage>
</organism>
<evidence type="ECO:0000313" key="4">
    <source>
        <dbReference type="Proteomes" id="UP000198341"/>
    </source>
</evidence>
<dbReference type="GeneID" id="19011375"/>
<feature type="compositionally biased region" description="Acidic residues" evidence="1">
    <location>
        <begin position="199"/>
        <end position="210"/>
    </location>
</feature>
<evidence type="ECO:0000259" key="2">
    <source>
        <dbReference type="PROSITE" id="PS50004"/>
    </source>
</evidence>
<protein>
    <recommendedName>
        <fullName evidence="2">C2 domain-containing protein</fullName>
    </recommendedName>
</protein>
<dbReference type="InterPro" id="IPR035892">
    <property type="entry name" value="C2_domain_sf"/>
</dbReference>
<dbReference type="SUPFAM" id="SSF49562">
    <property type="entry name" value="C2 domain (Calcium/lipid-binding domain, CaLB)"/>
    <property type="match status" value="1"/>
</dbReference>
<feature type="compositionally biased region" description="Polar residues" evidence="1">
    <location>
        <begin position="434"/>
        <end position="443"/>
    </location>
</feature>
<feature type="domain" description="C2" evidence="2">
    <location>
        <begin position="2"/>
        <end position="126"/>
    </location>
</feature>
<proteinExistence type="predicted"/>
<feature type="compositionally biased region" description="Acidic residues" evidence="1">
    <location>
        <begin position="285"/>
        <end position="297"/>
    </location>
</feature>
<dbReference type="AlphaFoldDB" id="K8EPI9"/>
<keyword evidence="4" id="KW-1185">Reference proteome</keyword>
<dbReference type="KEGG" id="bpg:Bathy15g02140"/>
<dbReference type="InterPro" id="IPR000008">
    <property type="entry name" value="C2_dom"/>
</dbReference>
<feature type="region of interest" description="Disordered" evidence="1">
    <location>
        <begin position="422"/>
        <end position="472"/>
    </location>
</feature>
<dbReference type="EMBL" id="FO082264">
    <property type="protein sequence ID" value="CCO19966.1"/>
    <property type="molecule type" value="Genomic_DNA"/>
</dbReference>
<gene>
    <name evidence="3" type="ordered locus">Bathy15g02140</name>
</gene>
<feature type="compositionally biased region" description="Basic and acidic residues" evidence="1">
    <location>
        <begin position="211"/>
        <end position="244"/>
    </location>
</feature>
<accession>K8EPI9</accession>
<dbReference type="Pfam" id="PF00168">
    <property type="entry name" value="C2"/>
    <property type="match status" value="1"/>
</dbReference>
<name>K8EPI9_9CHLO</name>
<feature type="region of interest" description="Disordered" evidence="1">
    <location>
        <begin position="192"/>
        <end position="244"/>
    </location>
</feature>